<evidence type="ECO:0000313" key="2">
    <source>
        <dbReference type="EMBL" id="MTR82412.1"/>
    </source>
</evidence>
<keyword evidence="1" id="KW-0472">Membrane</keyword>
<keyword evidence="1" id="KW-1133">Transmembrane helix</keyword>
<evidence type="ECO:0000313" key="3">
    <source>
        <dbReference type="Proteomes" id="UP000446657"/>
    </source>
</evidence>
<reference evidence="2 3" key="1">
    <citation type="journal article" date="2019" name="Nat. Med.">
        <title>A library of human gut bacterial isolates paired with longitudinal multiomics data enables mechanistic microbiome research.</title>
        <authorList>
            <person name="Poyet M."/>
            <person name="Groussin M."/>
            <person name="Gibbons S.M."/>
            <person name="Avila-Pacheco J."/>
            <person name="Jiang X."/>
            <person name="Kearney S.M."/>
            <person name="Perrotta A.R."/>
            <person name="Berdy B."/>
            <person name="Zhao S."/>
            <person name="Lieberman T.D."/>
            <person name="Swanson P.K."/>
            <person name="Smith M."/>
            <person name="Roesemann S."/>
            <person name="Alexander J.E."/>
            <person name="Rich S.A."/>
            <person name="Livny J."/>
            <person name="Vlamakis H."/>
            <person name="Clish C."/>
            <person name="Bullock K."/>
            <person name="Deik A."/>
            <person name="Scott J."/>
            <person name="Pierce K.A."/>
            <person name="Xavier R.J."/>
            <person name="Alm E.J."/>
        </authorList>
    </citation>
    <scope>NUCLEOTIDE SEQUENCE [LARGE SCALE GENOMIC DNA]</scope>
    <source>
        <strain evidence="2 3">BIOML-A1</strain>
    </source>
</reference>
<proteinExistence type="predicted"/>
<protein>
    <submittedName>
        <fullName evidence="2">Uncharacterized protein</fullName>
    </submittedName>
</protein>
<comment type="caution">
    <text evidence="2">The sequence shown here is derived from an EMBL/GenBank/DDBJ whole genome shotgun (WGS) entry which is preliminary data.</text>
</comment>
<evidence type="ECO:0000256" key="1">
    <source>
        <dbReference type="SAM" id="Phobius"/>
    </source>
</evidence>
<dbReference type="AlphaFoldDB" id="A0A844KNR1"/>
<dbReference type="Proteomes" id="UP000446657">
    <property type="component" value="Unassembled WGS sequence"/>
</dbReference>
<keyword evidence="1" id="KW-0812">Transmembrane</keyword>
<gene>
    <name evidence="2" type="ORF">GMD30_12110</name>
</gene>
<organism evidence="2 3">
    <name type="scientific">Roseburia faecis</name>
    <dbReference type="NCBI Taxonomy" id="301302"/>
    <lineage>
        <taxon>Bacteria</taxon>
        <taxon>Bacillati</taxon>
        <taxon>Bacillota</taxon>
        <taxon>Clostridia</taxon>
        <taxon>Lachnospirales</taxon>
        <taxon>Lachnospiraceae</taxon>
        <taxon>Roseburia</taxon>
    </lineage>
</organism>
<sequence>MSIVDFIAVVSFGLTCFGRGYTFGKDNNKPQKYRHITTLFPPPESSGLPSPGG</sequence>
<feature type="transmembrane region" description="Helical" evidence="1">
    <location>
        <begin position="6"/>
        <end position="24"/>
    </location>
</feature>
<accession>A0A844KNR1</accession>
<name>A0A844KNR1_9FIRM</name>
<dbReference type="EMBL" id="WNAL01000025">
    <property type="protein sequence ID" value="MTR82412.1"/>
    <property type="molecule type" value="Genomic_DNA"/>
</dbReference>